<dbReference type="EMBL" id="PEZY01000005">
    <property type="protein sequence ID" value="PIS06269.1"/>
    <property type="molecule type" value="Genomic_DNA"/>
</dbReference>
<sequence>MERKKKIILMVAVIVLIIVILFLIFRLFNKKSPVADLPVVNNNQNQAPMTDTIKTLPAPSLDRVKNEEDYPLGLESLASSYAERFGSYSSDAKFKNLQDLKILSSSKMIAYINDFISTSNIGQDGYEAQEAKALNNKLILLTDNQAVILVSLQLSKYSDDQIEPTIDYSKVELTLIKSGNDWQVDEAKWQ</sequence>
<keyword evidence="1" id="KW-0812">Transmembrane</keyword>
<evidence type="ECO:0000313" key="2">
    <source>
        <dbReference type="EMBL" id="PIS06269.1"/>
    </source>
</evidence>
<accession>A0A2H0W4J6</accession>
<dbReference type="Proteomes" id="UP000229056">
    <property type="component" value="Unassembled WGS sequence"/>
</dbReference>
<dbReference type="AlphaFoldDB" id="A0A2H0W4J6"/>
<evidence type="ECO:0008006" key="4">
    <source>
        <dbReference type="Google" id="ProtNLM"/>
    </source>
</evidence>
<gene>
    <name evidence="2" type="ORF">COT80_01725</name>
</gene>
<name>A0A2H0W4J6_9BACT</name>
<proteinExistence type="predicted"/>
<evidence type="ECO:0000256" key="1">
    <source>
        <dbReference type="SAM" id="Phobius"/>
    </source>
</evidence>
<evidence type="ECO:0000313" key="3">
    <source>
        <dbReference type="Proteomes" id="UP000229056"/>
    </source>
</evidence>
<feature type="transmembrane region" description="Helical" evidence="1">
    <location>
        <begin position="7"/>
        <end position="28"/>
    </location>
</feature>
<keyword evidence="1" id="KW-0472">Membrane</keyword>
<organism evidence="2 3">
    <name type="scientific">Candidatus Buchananbacteria bacterium CG10_big_fil_rev_8_21_14_0_10_33_19</name>
    <dbReference type="NCBI Taxonomy" id="1974525"/>
    <lineage>
        <taxon>Bacteria</taxon>
        <taxon>Candidatus Buchananiibacteriota</taxon>
    </lineage>
</organism>
<comment type="caution">
    <text evidence="2">The sequence shown here is derived from an EMBL/GenBank/DDBJ whole genome shotgun (WGS) entry which is preliminary data.</text>
</comment>
<protein>
    <recommendedName>
        <fullName evidence="4">Tim44-like domain-containing protein</fullName>
    </recommendedName>
</protein>
<keyword evidence="1" id="KW-1133">Transmembrane helix</keyword>
<reference evidence="3" key="1">
    <citation type="submission" date="2017-09" db="EMBL/GenBank/DDBJ databases">
        <title>Depth-based differentiation of microbial function through sediment-hosted aquifers and enrichment of novel symbionts in the deep terrestrial subsurface.</title>
        <authorList>
            <person name="Probst A.J."/>
            <person name="Ladd B."/>
            <person name="Jarett J.K."/>
            <person name="Geller-Mcgrath D.E."/>
            <person name="Sieber C.M.K."/>
            <person name="Emerson J.B."/>
            <person name="Anantharaman K."/>
            <person name="Thomas B.C."/>
            <person name="Malmstrom R."/>
            <person name="Stieglmeier M."/>
            <person name="Klingl A."/>
            <person name="Woyke T."/>
            <person name="Ryan C.M."/>
            <person name="Banfield J.F."/>
        </authorList>
    </citation>
    <scope>NUCLEOTIDE SEQUENCE [LARGE SCALE GENOMIC DNA]</scope>
</reference>